<keyword evidence="2" id="KW-0472">Membrane</keyword>
<dbReference type="RefSeq" id="WP_214158057.1">
    <property type="nucleotide sequence ID" value="NZ_JAHBAY010000009.1"/>
</dbReference>
<dbReference type="CDD" id="cd06257">
    <property type="entry name" value="DnaJ"/>
    <property type="match status" value="1"/>
</dbReference>
<keyword evidence="2" id="KW-0812">Transmembrane</keyword>
<dbReference type="Proteomes" id="UP001197247">
    <property type="component" value="Unassembled WGS sequence"/>
</dbReference>
<organism evidence="4 5">
    <name type="scientific">Kineosporia corallincola</name>
    <dbReference type="NCBI Taxonomy" id="2835133"/>
    <lineage>
        <taxon>Bacteria</taxon>
        <taxon>Bacillati</taxon>
        <taxon>Actinomycetota</taxon>
        <taxon>Actinomycetes</taxon>
        <taxon>Kineosporiales</taxon>
        <taxon>Kineosporiaceae</taxon>
        <taxon>Kineosporia</taxon>
    </lineage>
</organism>
<dbReference type="SUPFAM" id="SSF46565">
    <property type="entry name" value="Chaperone J-domain"/>
    <property type="match status" value="1"/>
</dbReference>
<evidence type="ECO:0000256" key="2">
    <source>
        <dbReference type="SAM" id="Phobius"/>
    </source>
</evidence>
<name>A0ABS5TKQ8_9ACTN</name>
<dbReference type="InterPro" id="IPR001623">
    <property type="entry name" value="DnaJ_domain"/>
</dbReference>
<feature type="domain" description="J" evidence="3">
    <location>
        <begin position="13"/>
        <end position="73"/>
    </location>
</feature>
<feature type="transmembrane region" description="Helical" evidence="2">
    <location>
        <begin position="213"/>
        <end position="231"/>
    </location>
</feature>
<proteinExistence type="predicted"/>
<evidence type="ECO:0000313" key="4">
    <source>
        <dbReference type="EMBL" id="MBT0771694.1"/>
    </source>
</evidence>
<evidence type="ECO:0000259" key="3">
    <source>
        <dbReference type="PROSITE" id="PS50076"/>
    </source>
</evidence>
<dbReference type="PRINTS" id="PR00625">
    <property type="entry name" value="JDOMAIN"/>
</dbReference>
<dbReference type="PROSITE" id="PS50076">
    <property type="entry name" value="DNAJ_2"/>
    <property type="match status" value="1"/>
</dbReference>
<comment type="caution">
    <text evidence="4">The sequence shown here is derived from an EMBL/GenBank/DDBJ whole genome shotgun (WGS) entry which is preliminary data.</text>
</comment>
<sequence length="233" mass="25539">MTPARFHDLAGGSAYQVLGVAESATPGEINRGYRRRMRALHPDTRPRGYEEAQVVSTAHRWLTHHRPDYDRYVRERRRGDPRWGRTPDLTAEAAGTTGERRPGWAQPRRDAQPGGGVQPRRGARLPRPPGLADRARPARPARPGRASRASRIGLPRLPRLGLPRPPRLGLPGPPRLGLPRAPRLGLPAVPPLGLPRLRVLPHRRGRPGPGPGPVLLALVVVVLGFLAAARIPF</sequence>
<feature type="compositionally biased region" description="Pro residues" evidence="1">
    <location>
        <begin position="163"/>
        <end position="174"/>
    </location>
</feature>
<dbReference type="EMBL" id="JAHBAY010000009">
    <property type="protein sequence ID" value="MBT0771694.1"/>
    <property type="molecule type" value="Genomic_DNA"/>
</dbReference>
<dbReference type="Pfam" id="PF00226">
    <property type="entry name" value="DnaJ"/>
    <property type="match status" value="1"/>
</dbReference>
<feature type="compositionally biased region" description="Basic and acidic residues" evidence="1">
    <location>
        <begin position="98"/>
        <end position="111"/>
    </location>
</feature>
<accession>A0ABS5TKQ8</accession>
<keyword evidence="5" id="KW-1185">Reference proteome</keyword>
<evidence type="ECO:0000256" key="1">
    <source>
        <dbReference type="SAM" id="MobiDB-lite"/>
    </source>
</evidence>
<reference evidence="4 5" key="1">
    <citation type="submission" date="2021-05" db="EMBL/GenBank/DDBJ databases">
        <title>Kineosporia and Streptomyces sp. nov. two new marine actinobacteria isolated from Coral.</title>
        <authorList>
            <person name="Buangrab K."/>
            <person name="Sutthacheep M."/>
            <person name="Yeemin T."/>
            <person name="Harunari E."/>
            <person name="Igarashi Y."/>
            <person name="Kanchanasin P."/>
            <person name="Tanasupawat S."/>
            <person name="Phongsopitanun W."/>
        </authorList>
    </citation>
    <scope>NUCLEOTIDE SEQUENCE [LARGE SCALE GENOMIC DNA]</scope>
    <source>
        <strain evidence="4 5">J2-2</strain>
    </source>
</reference>
<evidence type="ECO:0000313" key="5">
    <source>
        <dbReference type="Proteomes" id="UP001197247"/>
    </source>
</evidence>
<feature type="region of interest" description="Disordered" evidence="1">
    <location>
        <begin position="79"/>
        <end position="174"/>
    </location>
</feature>
<dbReference type="InterPro" id="IPR036869">
    <property type="entry name" value="J_dom_sf"/>
</dbReference>
<feature type="compositionally biased region" description="Low complexity" evidence="1">
    <location>
        <begin position="141"/>
        <end position="162"/>
    </location>
</feature>
<gene>
    <name evidence="4" type="ORF">KIH74_22330</name>
</gene>
<dbReference type="Gene3D" id="1.10.287.110">
    <property type="entry name" value="DnaJ domain"/>
    <property type="match status" value="1"/>
</dbReference>
<keyword evidence="2" id="KW-1133">Transmembrane helix</keyword>
<protein>
    <submittedName>
        <fullName evidence="4">DnaJ domain-containing protein</fullName>
    </submittedName>
</protein>